<evidence type="ECO:0000313" key="1">
    <source>
        <dbReference type="EMBL" id="KRN31063.1"/>
    </source>
</evidence>
<accession>A0A0R2G061</accession>
<gene>
    <name evidence="1" type="ORF">IV36_GL001866</name>
</gene>
<dbReference type="Gene3D" id="3.30.70.100">
    <property type="match status" value="1"/>
</dbReference>
<dbReference type="Proteomes" id="UP000051727">
    <property type="component" value="Unassembled WGS sequence"/>
</dbReference>
<reference evidence="1 2" key="1">
    <citation type="journal article" date="2015" name="Genome Announc.">
        <title>Expanding the biotechnology potential of lactobacilli through comparative genomics of 213 strains and associated genera.</title>
        <authorList>
            <person name="Sun Z."/>
            <person name="Harris H.M."/>
            <person name="McCann A."/>
            <person name="Guo C."/>
            <person name="Argimon S."/>
            <person name="Zhang W."/>
            <person name="Yang X."/>
            <person name="Jeffery I.B."/>
            <person name="Cooney J.C."/>
            <person name="Kagawa T.F."/>
            <person name="Liu W."/>
            <person name="Song Y."/>
            <person name="Salvetti E."/>
            <person name="Wrobel A."/>
            <person name="Rasinkangas P."/>
            <person name="Parkhill J."/>
            <person name="Rea M.C."/>
            <person name="O'Sullivan O."/>
            <person name="Ritari J."/>
            <person name="Douillard F.P."/>
            <person name="Paul Ross R."/>
            <person name="Yang R."/>
            <person name="Briner A.E."/>
            <person name="Felis G.E."/>
            <person name="de Vos W.M."/>
            <person name="Barrangou R."/>
            <person name="Klaenhammer T.R."/>
            <person name="Caufield P.W."/>
            <person name="Cui Y."/>
            <person name="Zhang H."/>
            <person name="O'Toole P.W."/>
        </authorList>
    </citation>
    <scope>NUCLEOTIDE SEQUENCE [LARGE SCALE GENOMIC DNA]</scope>
    <source>
        <strain evidence="1 2">ATCC 27304</strain>
    </source>
</reference>
<dbReference type="STRING" id="1618.IV36_GL001866"/>
<evidence type="ECO:0008006" key="3">
    <source>
        <dbReference type="Google" id="ProtNLM"/>
    </source>
</evidence>
<protein>
    <recommendedName>
        <fullName evidence="3">ABM domain-containing protein</fullName>
    </recommendedName>
</protein>
<organism evidence="1 2">
    <name type="scientific">Liquorilactobacillus mali</name>
    <dbReference type="NCBI Taxonomy" id="1618"/>
    <lineage>
        <taxon>Bacteria</taxon>
        <taxon>Bacillati</taxon>
        <taxon>Bacillota</taxon>
        <taxon>Bacilli</taxon>
        <taxon>Lactobacillales</taxon>
        <taxon>Lactobacillaceae</taxon>
        <taxon>Liquorilactobacillus</taxon>
    </lineage>
</organism>
<proteinExistence type="predicted"/>
<dbReference type="EMBL" id="JQAR01000005">
    <property type="protein sequence ID" value="KRN31063.1"/>
    <property type="molecule type" value="Genomic_DNA"/>
</dbReference>
<name>A0A0R2G061_9LACO</name>
<comment type="caution">
    <text evidence="1">The sequence shown here is derived from an EMBL/GenBank/DDBJ whole genome shotgun (WGS) entry which is preliminary data.</text>
</comment>
<dbReference type="PATRIC" id="fig|1618.3.peg.1903"/>
<sequence>MMQKLHLTFGSSYIIEGIKAQNKTKKFLQFSDKNDPHQYALITIDSEKKFFRSNLNYSILNGNFDIIKEAPYFFNHFSLDEKQQKMYLASFQHIPDGSLSFLFCQSLEHDFDFLVISCWANTAQYKNWLAHHNFITTSNNSSDNSYSRKMYINS</sequence>
<evidence type="ECO:0000313" key="2">
    <source>
        <dbReference type="Proteomes" id="UP000051727"/>
    </source>
</evidence>
<dbReference type="AlphaFoldDB" id="A0A0R2G061"/>